<dbReference type="Gene3D" id="2.130.10.10">
    <property type="entry name" value="YVTN repeat-like/Quinoprotein amine dehydrogenase"/>
    <property type="match status" value="1"/>
</dbReference>
<protein>
    <submittedName>
        <fullName evidence="2">WD40 repeat-containing</fullName>
    </submittedName>
</protein>
<evidence type="ECO:0000313" key="2">
    <source>
        <dbReference type="EMBL" id="RNA15839.1"/>
    </source>
</evidence>
<name>A0A3M7QX96_BRAPC</name>
<accession>A0A3M7QX96</accession>
<dbReference type="SMART" id="SM00320">
    <property type="entry name" value="WD40"/>
    <property type="match status" value="2"/>
</dbReference>
<comment type="caution">
    <text evidence="2">The sequence shown here is derived from an EMBL/GenBank/DDBJ whole genome shotgun (WGS) entry which is preliminary data.</text>
</comment>
<feature type="repeat" description="WD" evidence="1">
    <location>
        <begin position="400"/>
        <end position="434"/>
    </location>
</feature>
<evidence type="ECO:0000313" key="3">
    <source>
        <dbReference type="Proteomes" id="UP000276133"/>
    </source>
</evidence>
<reference evidence="2 3" key="1">
    <citation type="journal article" date="2018" name="Sci. Rep.">
        <title>Genomic signatures of local adaptation to the degree of environmental predictability in rotifers.</title>
        <authorList>
            <person name="Franch-Gras L."/>
            <person name="Hahn C."/>
            <person name="Garcia-Roger E.M."/>
            <person name="Carmona M.J."/>
            <person name="Serra M."/>
            <person name="Gomez A."/>
        </authorList>
    </citation>
    <scope>NUCLEOTIDE SEQUENCE [LARGE SCALE GENOMIC DNA]</scope>
    <source>
        <strain evidence="2">HYR1</strain>
    </source>
</reference>
<gene>
    <name evidence="2" type="ORF">BpHYR1_046020</name>
</gene>
<proteinExistence type="predicted"/>
<dbReference type="Pfam" id="PF00400">
    <property type="entry name" value="WD40"/>
    <property type="match status" value="1"/>
</dbReference>
<organism evidence="2 3">
    <name type="scientific">Brachionus plicatilis</name>
    <name type="common">Marine rotifer</name>
    <name type="synonym">Brachionus muelleri</name>
    <dbReference type="NCBI Taxonomy" id="10195"/>
    <lineage>
        <taxon>Eukaryota</taxon>
        <taxon>Metazoa</taxon>
        <taxon>Spiralia</taxon>
        <taxon>Gnathifera</taxon>
        <taxon>Rotifera</taxon>
        <taxon>Eurotatoria</taxon>
        <taxon>Monogononta</taxon>
        <taxon>Pseudotrocha</taxon>
        <taxon>Ploima</taxon>
        <taxon>Brachionidae</taxon>
        <taxon>Brachionus</taxon>
    </lineage>
</organism>
<dbReference type="InterPro" id="IPR001680">
    <property type="entry name" value="WD40_rpt"/>
</dbReference>
<dbReference type="OrthoDB" id="10251381at2759"/>
<dbReference type="InterPro" id="IPR015943">
    <property type="entry name" value="WD40/YVTN_repeat-like_dom_sf"/>
</dbReference>
<evidence type="ECO:0000256" key="1">
    <source>
        <dbReference type="PROSITE-ProRule" id="PRU00221"/>
    </source>
</evidence>
<dbReference type="InterPro" id="IPR036322">
    <property type="entry name" value="WD40_repeat_dom_sf"/>
</dbReference>
<dbReference type="SUPFAM" id="SSF50978">
    <property type="entry name" value="WD40 repeat-like"/>
    <property type="match status" value="1"/>
</dbReference>
<keyword evidence="3" id="KW-1185">Reference proteome</keyword>
<dbReference type="Proteomes" id="UP000276133">
    <property type="component" value="Unassembled WGS sequence"/>
</dbReference>
<sequence>MAIKIWHPKITRFFYRMLCDFCQAEREETCLLNLPCGYLVCFEHVESISLASCCFMCQEHSLYQAPCLNMKKNRVKLDKIDYFKIKNLVTASCDKIDSLKNDHQTDIKSHFSNIINRIDLKRELLKNQFNSLVDNHYMEMFTEGINKLDANLSSQFGTVNCKEYSSCVENQNGISNDENQNQSNLKRSLTEENLNRKKFKSIKLPIYHSKFVEFNDEKLVFTSLIRPYNLVYLNTKNGEISQSSNPGSDSRIDFILSDNEIIVTIDCSNSVEIWEDCQFLRSFMCPKVTIILADLFEEKLFLVDSNYKLSVRKYSNGQIFKSFNLEEIKSLKGLSNDVLVTGHGDMIAKWNAQNGVKMDSIKLTSSVNVIERLNGNQIAAGTSDGKICLWNLSSSEFVTKQCHSGEVRFIQICPNSDILSYGSIDQTIKFWNLDLNIMHKIYLPGVKYGRFLSDDNVKIKNVFIYRTTSLKIEL</sequence>
<dbReference type="EMBL" id="REGN01004875">
    <property type="protein sequence ID" value="RNA15839.1"/>
    <property type="molecule type" value="Genomic_DNA"/>
</dbReference>
<keyword evidence="1" id="KW-0853">WD repeat</keyword>
<dbReference type="AlphaFoldDB" id="A0A3M7QX96"/>
<dbReference type="PROSITE" id="PS50294">
    <property type="entry name" value="WD_REPEATS_REGION"/>
    <property type="match status" value="1"/>
</dbReference>
<dbReference type="STRING" id="10195.A0A3M7QX96"/>
<feature type="repeat" description="WD" evidence="1">
    <location>
        <begin position="374"/>
        <end position="400"/>
    </location>
</feature>
<dbReference type="PROSITE" id="PS50082">
    <property type="entry name" value="WD_REPEATS_2"/>
    <property type="match status" value="2"/>
</dbReference>